<evidence type="ECO:0000256" key="1">
    <source>
        <dbReference type="SAM" id="MobiDB-lite"/>
    </source>
</evidence>
<comment type="caution">
    <text evidence="3">The sequence shown here is derived from an EMBL/GenBank/DDBJ whole genome shotgun (WGS) entry which is preliminary data.</text>
</comment>
<keyword evidence="2" id="KW-0472">Membrane</keyword>
<feature type="transmembrane region" description="Helical" evidence="2">
    <location>
        <begin position="59"/>
        <end position="80"/>
    </location>
</feature>
<reference evidence="3 4" key="1">
    <citation type="submission" date="2016-03" db="EMBL/GenBank/DDBJ databases">
        <title>Whole genome sequencing of Grifola frondosa 9006-11.</title>
        <authorList>
            <person name="Min B."/>
            <person name="Park H."/>
            <person name="Kim J.-G."/>
            <person name="Cho H."/>
            <person name="Oh Y.-L."/>
            <person name="Kong W.-S."/>
            <person name="Choi I.-G."/>
        </authorList>
    </citation>
    <scope>NUCLEOTIDE SEQUENCE [LARGE SCALE GENOMIC DNA]</scope>
    <source>
        <strain evidence="3 4">9006-11</strain>
    </source>
</reference>
<feature type="compositionally biased region" description="Polar residues" evidence="1">
    <location>
        <begin position="145"/>
        <end position="163"/>
    </location>
</feature>
<organism evidence="3 4">
    <name type="scientific">Grifola frondosa</name>
    <name type="common">Maitake</name>
    <name type="synonym">Polyporus frondosus</name>
    <dbReference type="NCBI Taxonomy" id="5627"/>
    <lineage>
        <taxon>Eukaryota</taxon>
        <taxon>Fungi</taxon>
        <taxon>Dikarya</taxon>
        <taxon>Basidiomycota</taxon>
        <taxon>Agaricomycotina</taxon>
        <taxon>Agaricomycetes</taxon>
        <taxon>Polyporales</taxon>
        <taxon>Grifolaceae</taxon>
        <taxon>Grifola</taxon>
    </lineage>
</organism>
<dbReference type="AlphaFoldDB" id="A0A1C7LXD0"/>
<dbReference type="EMBL" id="LUGG01000019">
    <property type="protein sequence ID" value="OBZ68689.1"/>
    <property type="molecule type" value="Genomic_DNA"/>
</dbReference>
<accession>A0A1C7LXD0</accession>
<evidence type="ECO:0000313" key="3">
    <source>
        <dbReference type="EMBL" id="OBZ68689.1"/>
    </source>
</evidence>
<dbReference type="Proteomes" id="UP000092993">
    <property type="component" value="Unassembled WGS sequence"/>
</dbReference>
<feature type="region of interest" description="Disordered" evidence="1">
    <location>
        <begin position="135"/>
        <end position="165"/>
    </location>
</feature>
<feature type="transmembrane region" description="Helical" evidence="2">
    <location>
        <begin position="26"/>
        <end position="47"/>
    </location>
</feature>
<evidence type="ECO:0000313" key="4">
    <source>
        <dbReference type="Proteomes" id="UP000092993"/>
    </source>
</evidence>
<protein>
    <submittedName>
        <fullName evidence="3">Uncharacterized protein</fullName>
    </submittedName>
</protein>
<keyword evidence="2" id="KW-0812">Transmembrane</keyword>
<name>A0A1C7LXD0_GRIFR</name>
<gene>
    <name evidence="3" type="ORF">A0H81_11037</name>
</gene>
<keyword evidence="4" id="KW-1185">Reference proteome</keyword>
<sequence length="255" mass="27956">MRWRAGSTAISLPSRARSASPPRFCALGLVLGTSVLLACAAFPRFFSQGAGARVQIEQAAVRMHASVVLCGCVSCIFVPARIRMVLVHFQSELECELKLMFDFAPDPRAAAAPARTDTEFPRGLQLQQNTGVSAAAQRKALEAQGDTTASAEANKPSPTQSVSGGALRFGKYQHHRLEFGFRAGAGDEEMDLYWDYQQVLALPHSSGSTDTWKRVAKQSSETDAICEFEWTMSHRILMRLLGFRPALLDYNWIAS</sequence>
<evidence type="ECO:0000256" key="2">
    <source>
        <dbReference type="SAM" id="Phobius"/>
    </source>
</evidence>
<proteinExistence type="predicted"/>
<keyword evidence="2" id="KW-1133">Transmembrane helix</keyword>